<evidence type="ECO:0000313" key="2">
    <source>
        <dbReference type="Proteomes" id="UP000032142"/>
    </source>
</evidence>
<accession>A0A0B0MTM6</accession>
<dbReference type="EMBL" id="JRRC01430955">
    <property type="protein sequence ID" value="KHG05468.1"/>
    <property type="molecule type" value="Genomic_DNA"/>
</dbReference>
<dbReference type="AlphaFoldDB" id="A0A0B0MTM6"/>
<name>A0A0B0MTM6_GOSAR</name>
<keyword evidence="1" id="KW-0969">Cilium</keyword>
<evidence type="ECO:0000313" key="1">
    <source>
        <dbReference type="EMBL" id="KHG05468.1"/>
    </source>
</evidence>
<sequence>MITPMFDLSISVFWHFLITVFESPKNSSLLRPMNNLNLTACNPVYASTTNGFTISKWMVVFNARILLSASRTISPKADLKAYWSKAASK</sequence>
<protein>
    <submittedName>
        <fullName evidence="1">Dynein-1-beta heavy chain, flagellar inner arm I1 complex</fullName>
    </submittedName>
</protein>
<proteinExistence type="predicted"/>
<organism evidence="1 2">
    <name type="scientific">Gossypium arboreum</name>
    <name type="common">Tree cotton</name>
    <name type="synonym">Gossypium nanking</name>
    <dbReference type="NCBI Taxonomy" id="29729"/>
    <lineage>
        <taxon>Eukaryota</taxon>
        <taxon>Viridiplantae</taxon>
        <taxon>Streptophyta</taxon>
        <taxon>Embryophyta</taxon>
        <taxon>Tracheophyta</taxon>
        <taxon>Spermatophyta</taxon>
        <taxon>Magnoliopsida</taxon>
        <taxon>eudicotyledons</taxon>
        <taxon>Gunneridae</taxon>
        <taxon>Pentapetalae</taxon>
        <taxon>rosids</taxon>
        <taxon>malvids</taxon>
        <taxon>Malvales</taxon>
        <taxon>Malvaceae</taxon>
        <taxon>Malvoideae</taxon>
        <taxon>Gossypium</taxon>
    </lineage>
</organism>
<keyword evidence="1" id="KW-0966">Cell projection</keyword>
<keyword evidence="1" id="KW-0282">Flagellum</keyword>
<reference evidence="2" key="1">
    <citation type="submission" date="2014-09" db="EMBL/GenBank/DDBJ databases">
        <authorList>
            <person name="Mudge J."/>
            <person name="Ramaraj T."/>
            <person name="Lindquist I.E."/>
            <person name="Bharti A.K."/>
            <person name="Sundararajan A."/>
            <person name="Cameron C.T."/>
            <person name="Woodward J.E."/>
            <person name="May G.D."/>
            <person name="Brubaker C."/>
            <person name="Broadhvest J."/>
            <person name="Wilkins T.A."/>
        </authorList>
    </citation>
    <scope>NUCLEOTIDE SEQUENCE</scope>
    <source>
        <strain evidence="2">cv. AKA8401</strain>
    </source>
</reference>
<keyword evidence="2" id="KW-1185">Reference proteome</keyword>
<dbReference type="Proteomes" id="UP000032142">
    <property type="component" value="Unassembled WGS sequence"/>
</dbReference>
<gene>
    <name evidence="1" type="ORF">F383_04366</name>
</gene>
<comment type="caution">
    <text evidence="1">The sequence shown here is derived from an EMBL/GenBank/DDBJ whole genome shotgun (WGS) entry which is preliminary data.</text>
</comment>